<gene>
    <name evidence="1" type="ORF">OTU49_004073</name>
</gene>
<dbReference type="AlphaFoldDB" id="A0AAW0X1A0"/>
<evidence type="ECO:0000313" key="2">
    <source>
        <dbReference type="Proteomes" id="UP001445076"/>
    </source>
</evidence>
<name>A0AAW0X1A0_CHEQU</name>
<accession>A0AAW0X1A0</accession>
<proteinExistence type="predicted"/>
<feature type="non-terminal residue" evidence="1">
    <location>
        <position position="175"/>
    </location>
</feature>
<organism evidence="1 2">
    <name type="scientific">Cherax quadricarinatus</name>
    <name type="common">Australian red claw crayfish</name>
    <dbReference type="NCBI Taxonomy" id="27406"/>
    <lineage>
        <taxon>Eukaryota</taxon>
        <taxon>Metazoa</taxon>
        <taxon>Ecdysozoa</taxon>
        <taxon>Arthropoda</taxon>
        <taxon>Crustacea</taxon>
        <taxon>Multicrustacea</taxon>
        <taxon>Malacostraca</taxon>
        <taxon>Eumalacostraca</taxon>
        <taxon>Eucarida</taxon>
        <taxon>Decapoda</taxon>
        <taxon>Pleocyemata</taxon>
        <taxon>Astacidea</taxon>
        <taxon>Parastacoidea</taxon>
        <taxon>Parastacidae</taxon>
        <taxon>Cherax</taxon>
    </lineage>
</organism>
<feature type="non-terminal residue" evidence="1">
    <location>
        <position position="1"/>
    </location>
</feature>
<dbReference type="Proteomes" id="UP001445076">
    <property type="component" value="Unassembled WGS sequence"/>
</dbReference>
<evidence type="ECO:0000313" key="1">
    <source>
        <dbReference type="EMBL" id="KAK8738152.1"/>
    </source>
</evidence>
<keyword evidence="2" id="KW-1185">Reference proteome</keyword>
<sequence>KDADKASLADFARYSLRQICSQEWVRERCLKIPEELCSAENLLDSAITPRQAQRLLHQICHPDSPSTHNDASQDQRTIISHILQDLDEWSLRISWLDLHLMYEQQRISTQELNTWLDNVAQAAIEVFHLNLDPDGSPMSPSLTGHRPRKPQSICLVAPLISKLPKAVQGRVLKVA</sequence>
<comment type="caution">
    <text evidence="1">The sequence shown here is derived from an EMBL/GenBank/DDBJ whole genome shotgun (WGS) entry which is preliminary data.</text>
</comment>
<reference evidence="1 2" key="1">
    <citation type="journal article" date="2024" name="BMC Genomics">
        <title>Genome assembly of redclaw crayfish (Cherax quadricarinatus) provides insights into its immune adaptation and hypoxia tolerance.</title>
        <authorList>
            <person name="Liu Z."/>
            <person name="Zheng J."/>
            <person name="Li H."/>
            <person name="Fang K."/>
            <person name="Wang S."/>
            <person name="He J."/>
            <person name="Zhou D."/>
            <person name="Weng S."/>
            <person name="Chi M."/>
            <person name="Gu Z."/>
            <person name="He J."/>
            <person name="Li F."/>
            <person name="Wang M."/>
        </authorList>
    </citation>
    <scope>NUCLEOTIDE SEQUENCE [LARGE SCALE GENOMIC DNA]</scope>
    <source>
        <strain evidence="1">ZL_2023a</strain>
    </source>
</reference>
<dbReference type="EMBL" id="JARKIK010000040">
    <property type="protein sequence ID" value="KAK8738152.1"/>
    <property type="molecule type" value="Genomic_DNA"/>
</dbReference>
<protein>
    <submittedName>
        <fullName evidence="1">Uncharacterized protein</fullName>
    </submittedName>
</protein>